<name>A0A5S5E031_9FLAO</name>
<gene>
    <name evidence="2" type="ORF">C7447_101729</name>
</gene>
<accession>A0A5S5E031</accession>
<evidence type="ECO:0000313" key="2">
    <source>
        <dbReference type="EMBL" id="TYQ00120.1"/>
    </source>
</evidence>
<dbReference type="Proteomes" id="UP000323136">
    <property type="component" value="Unassembled WGS sequence"/>
</dbReference>
<reference evidence="2 3" key="1">
    <citation type="submission" date="2019-07" db="EMBL/GenBank/DDBJ databases">
        <title>Genomic Encyclopedia of Type Strains, Phase IV (KMG-IV): sequencing the most valuable type-strain genomes for metagenomic binning, comparative biology and taxonomic classification.</title>
        <authorList>
            <person name="Goeker M."/>
        </authorList>
    </citation>
    <scope>NUCLEOTIDE SEQUENCE [LARGE SCALE GENOMIC DNA]</scope>
    <source>
        <strain evidence="2 3">DSM 18961</strain>
    </source>
</reference>
<dbReference type="InterPro" id="IPR027417">
    <property type="entry name" value="P-loop_NTPase"/>
</dbReference>
<dbReference type="Gene3D" id="3.40.50.300">
    <property type="entry name" value="P-loop containing nucleotide triphosphate hydrolases"/>
    <property type="match status" value="1"/>
</dbReference>
<dbReference type="EMBL" id="VNIA01000001">
    <property type="protein sequence ID" value="TYQ00120.1"/>
    <property type="molecule type" value="Genomic_DNA"/>
</dbReference>
<dbReference type="AlphaFoldDB" id="A0A5S5E031"/>
<keyword evidence="1" id="KW-0472">Membrane</keyword>
<comment type="caution">
    <text evidence="2">The sequence shown here is derived from an EMBL/GenBank/DDBJ whole genome shotgun (WGS) entry which is preliminary data.</text>
</comment>
<feature type="transmembrane region" description="Helical" evidence="1">
    <location>
        <begin position="114"/>
        <end position="135"/>
    </location>
</feature>
<proteinExistence type="predicted"/>
<organism evidence="2 3">
    <name type="scientific">Tenacibaculum adriaticum</name>
    <dbReference type="NCBI Taxonomy" id="413713"/>
    <lineage>
        <taxon>Bacteria</taxon>
        <taxon>Pseudomonadati</taxon>
        <taxon>Bacteroidota</taxon>
        <taxon>Flavobacteriia</taxon>
        <taxon>Flavobacteriales</taxon>
        <taxon>Flavobacteriaceae</taxon>
        <taxon>Tenacibaculum</taxon>
    </lineage>
</organism>
<keyword evidence="1" id="KW-0812">Transmembrane</keyword>
<sequence length="351" mass="40733">MSVITYREVFGQLKADLIGKDSYRGITLTYAWLANQFGHIALGFIPSFLLNHFLIATSIFKNPLLTSSIVTFFWFLFEFYNFLGPLLLKKISISGTMYIPQKSTYVFTPSWKNIALDTFTDLCFFALGAFSFAYIKTQSGTSILILTILLIYLSVASRYWFLTKMYQFYANYPFQFRLSQWDFCIDEIDKPKIENFLNNNDAGKHLLIFGSQLSGKTSLGVGLLNELSIKHKSCLYTSAIKLYTYFFVEDNLLINKRKLWTWKESKYLIIDDVNPGNPIKEELVCPDKFLKFLDPTEIGKVNEENCEILSQKNIIWILGNYKEENLEENNWVKMLLQIGVNRKKIDIINLT</sequence>
<dbReference type="OrthoDB" id="927105at2"/>
<dbReference type="RefSeq" id="WP_148868825.1">
    <property type="nucleotide sequence ID" value="NZ_VNIA01000001.1"/>
</dbReference>
<evidence type="ECO:0000256" key="1">
    <source>
        <dbReference type="SAM" id="Phobius"/>
    </source>
</evidence>
<evidence type="ECO:0008006" key="4">
    <source>
        <dbReference type="Google" id="ProtNLM"/>
    </source>
</evidence>
<feature type="transmembrane region" description="Helical" evidence="1">
    <location>
        <begin position="40"/>
        <end position="60"/>
    </location>
</feature>
<protein>
    <recommendedName>
        <fullName evidence="4">IstB-like ATP binding protein</fullName>
    </recommendedName>
</protein>
<keyword evidence="3" id="KW-1185">Reference proteome</keyword>
<feature type="transmembrane region" description="Helical" evidence="1">
    <location>
        <begin position="141"/>
        <end position="161"/>
    </location>
</feature>
<evidence type="ECO:0000313" key="3">
    <source>
        <dbReference type="Proteomes" id="UP000323136"/>
    </source>
</evidence>
<keyword evidence="1" id="KW-1133">Transmembrane helix</keyword>
<feature type="transmembrane region" description="Helical" evidence="1">
    <location>
        <begin position="72"/>
        <end position="93"/>
    </location>
</feature>